<evidence type="ECO:0000313" key="4">
    <source>
        <dbReference type="Proteomes" id="UP000274271"/>
    </source>
</evidence>
<evidence type="ECO:0000256" key="2">
    <source>
        <dbReference type="SAM" id="SignalP"/>
    </source>
</evidence>
<protein>
    <recommendedName>
        <fullName evidence="5">Porin</fullName>
    </recommendedName>
</protein>
<evidence type="ECO:0000256" key="1">
    <source>
        <dbReference type="SAM" id="MobiDB-lite"/>
    </source>
</evidence>
<dbReference type="Proteomes" id="UP000274271">
    <property type="component" value="Unassembled WGS sequence"/>
</dbReference>
<feature type="signal peptide" evidence="2">
    <location>
        <begin position="1"/>
        <end position="22"/>
    </location>
</feature>
<accession>A0A3P1CKG1</accession>
<feature type="region of interest" description="Disordered" evidence="1">
    <location>
        <begin position="27"/>
        <end position="53"/>
    </location>
</feature>
<gene>
    <name evidence="3" type="ORF">EHT87_14935</name>
</gene>
<feature type="chain" id="PRO_5018217605" description="Porin" evidence="2">
    <location>
        <begin position="23"/>
        <end position="668"/>
    </location>
</feature>
<organism evidence="3 4">
    <name type="scientific">Larkinella knui</name>
    <dbReference type="NCBI Taxonomy" id="2025310"/>
    <lineage>
        <taxon>Bacteria</taxon>
        <taxon>Pseudomonadati</taxon>
        <taxon>Bacteroidota</taxon>
        <taxon>Cytophagia</taxon>
        <taxon>Cytophagales</taxon>
        <taxon>Spirosomataceae</taxon>
        <taxon>Larkinella</taxon>
    </lineage>
</organism>
<sequence length="668" mass="76916">MTRLHILSLSILLFWFISPASAQLPTRIPQFPQGGNRTGGQPTTTGGKGANAGGAILDDSTKMIYGPKTTRYFLESDVFNNRKTLFAIDTTLEGIHQANYVNRNNNLYVDLGYLGTALRPVYYQTPGIGSQTGLSAYGLYGYQTQTVRYFDTRSPYTNMDLVLGGLGQNIINFDFTQNVHARWNLGFNLQRMTSDDLFPARVATNTGTQRLTENWNFVVHTNYRSRNDKYTLLAHYNNINHRSVDKGELIEPSDTSTVANTNLERKPVLTGAKSHEVRNDLHLYQQYVLDTAFQIYNTIDFRAQSYRFTDTELASGFRSDLDRKTFYPRVYFDTLETRQTTLFRLLENQIGIKGQFSTRGSAFNYRAWLRNRYYGYTNKFNVGRFLPDSSFKSSRLETFVGGWLGYYFPDSLTRATAEVEYLVGRDFRLQGRLESRLLTAGYESVFASPTLIQTRYISNMYQWDHQDRLSSRFDLRGTQHAYGQLNVKLGKLALSPGLDYYLLTNYIYFDTAGVPQQLSSAFSILRTSLEFRFSAGKFTALGQAYYTLVSNGDVLRIPTLLGNLRLEYNFLLFKKLYVLAGFQFHYKSAYYADQYMPLTQQYHLQNETRLGDYIMAEPFANFRINRVRLFVKMANANQGLFNQFYYSAPYFRTANRAISFGVHWLLFD</sequence>
<dbReference type="OrthoDB" id="1489309at2"/>
<evidence type="ECO:0008006" key="5">
    <source>
        <dbReference type="Google" id="ProtNLM"/>
    </source>
</evidence>
<dbReference type="AlphaFoldDB" id="A0A3P1CKG1"/>
<dbReference type="Pfam" id="PF14121">
    <property type="entry name" value="Porin_10"/>
    <property type="match status" value="1"/>
</dbReference>
<reference evidence="3 4" key="1">
    <citation type="submission" date="2018-11" db="EMBL/GenBank/DDBJ databases">
        <authorList>
            <person name="Zhou Z."/>
            <person name="Wang G."/>
        </authorList>
    </citation>
    <scope>NUCLEOTIDE SEQUENCE [LARGE SCALE GENOMIC DNA]</scope>
    <source>
        <strain evidence="3 4">KCTC42998</strain>
    </source>
</reference>
<name>A0A3P1CKG1_9BACT</name>
<comment type="caution">
    <text evidence="3">The sequence shown here is derived from an EMBL/GenBank/DDBJ whole genome shotgun (WGS) entry which is preliminary data.</text>
</comment>
<dbReference type="RefSeq" id="WP_124907454.1">
    <property type="nucleotide sequence ID" value="NZ_RQJP01000003.1"/>
</dbReference>
<dbReference type="InterPro" id="IPR025631">
    <property type="entry name" value="Porin_10"/>
</dbReference>
<evidence type="ECO:0000313" key="3">
    <source>
        <dbReference type="EMBL" id="RRB13556.1"/>
    </source>
</evidence>
<proteinExistence type="predicted"/>
<keyword evidence="2" id="KW-0732">Signal</keyword>
<dbReference type="EMBL" id="RQJP01000003">
    <property type="protein sequence ID" value="RRB13556.1"/>
    <property type="molecule type" value="Genomic_DNA"/>
</dbReference>
<keyword evidence="4" id="KW-1185">Reference proteome</keyword>